<reference evidence="1" key="1">
    <citation type="submission" date="2020-05" db="EMBL/GenBank/DDBJ databases">
        <title>Large-scale comparative analyses of tick genomes elucidate their genetic diversity and vector capacities.</title>
        <authorList>
            <person name="Jia N."/>
            <person name="Wang J."/>
            <person name="Shi W."/>
            <person name="Du L."/>
            <person name="Sun Y."/>
            <person name="Zhan W."/>
            <person name="Jiang J."/>
            <person name="Wang Q."/>
            <person name="Zhang B."/>
            <person name="Ji P."/>
            <person name="Sakyi L.B."/>
            <person name="Cui X."/>
            <person name="Yuan T."/>
            <person name="Jiang B."/>
            <person name="Yang W."/>
            <person name="Lam T.T.-Y."/>
            <person name="Chang Q."/>
            <person name="Ding S."/>
            <person name="Wang X."/>
            <person name="Zhu J."/>
            <person name="Ruan X."/>
            <person name="Zhao L."/>
            <person name="Wei J."/>
            <person name="Que T."/>
            <person name="Du C."/>
            <person name="Cheng J."/>
            <person name="Dai P."/>
            <person name="Han X."/>
            <person name="Huang E."/>
            <person name="Gao Y."/>
            <person name="Liu J."/>
            <person name="Shao H."/>
            <person name="Ye R."/>
            <person name="Li L."/>
            <person name="Wei W."/>
            <person name="Wang X."/>
            <person name="Wang C."/>
            <person name="Yang T."/>
            <person name="Huo Q."/>
            <person name="Li W."/>
            <person name="Guo W."/>
            <person name="Chen H."/>
            <person name="Zhou L."/>
            <person name="Ni X."/>
            <person name="Tian J."/>
            <person name="Zhou Y."/>
            <person name="Sheng Y."/>
            <person name="Liu T."/>
            <person name="Pan Y."/>
            <person name="Xia L."/>
            <person name="Li J."/>
            <person name="Zhao F."/>
            <person name="Cao W."/>
        </authorList>
    </citation>
    <scope>NUCLEOTIDE SEQUENCE</scope>
    <source>
        <strain evidence="1">Dsil-2018</strain>
    </source>
</reference>
<comment type="caution">
    <text evidence="1">The sequence shown here is derived from an EMBL/GenBank/DDBJ whole genome shotgun (WGS) entry which is preliminary data.</text>
</comment>
<evidence type="ECO:0000313" key="2">
    <source>
        <dbReference type="Proteomes" id="UP000821865"/>
    </source>
</evidence>
<keyword evidence="2" id="KW-1185">Reference proteome</keyword>
<dbReference type="EMBL" id="CM023477">
    <property type="protein sequence ID" value="KAH7938470.1"/>
    <property type="molecule type" value="Genomic_DNA"/>
</dbReference>
<sequence>MITVIVPAQTYQYGYEVGSAPSSILDASAKESSAIALGRYPVKDSVAANQQVEDVSGHSASAFRSGLVSDSALRVEQGRSSQVFFEPKTPEKEEESSLVTSYEIPRASAIPVPKKSAEDTSAGGEQSGTVFSQPNKNERRIVVTSKGSLPITQRQQKRVSQAQKSETSQERAKTYHARTFPKAQRTPQYRPTQRPQYKHRTTLHPTPASVVDYESKQVSTEQSARGVSQASQVAHQSPPSASLTSQESFKQEHRAAAGYQKRPQLTQRPSTGNTYEIRTPHSTQYVSIGSDAAEKAAARYQHYQDQHQQQQEQPQTPPSTSSAYNSYASSSYQSTTPVQSDQTNQGAGYSTAAHQDTYANQEYRQQDVRSVTVGASAQVSDYNQGTAAPKNEQGQPEYHRGTAYPARPQQHYGQAHSLGKTTTRSNAVSGQPEPLYSKPAPPPLRSSFRATPKPDHQQGGGQLPLPPPQPTPPPQDAQKIPLMQPLHFLGAAGPNQPLRVPIIEVASPLLNAGNLQQQGPHLHNLRQEIQRQLQQLNQPHQQPFLFGQPQDAIQQMLKSHQLYVPQNQGIQKVITQGPVPIELKVEPLFDVNHKGTGDGGGIKDVRIQALKPIPLPASPVGHGPHGGANDVPFEVNMLVDAAKKAIMSAGGFPKPEVIVVDGSQSQQKSHADQAFPAAASVKLNDKLNVQVAGLLVDSHSLQSVFPKNLIHGTGSSKLRYNEPVNVHIPNKLAALAKGDGGGNNFAGSSFPANLFQGVQNFGPGGGAHQGQKEGLLLGGSAQEPAFGIGPVRLGEKVSLMDGAGGTLQIADLPQFDPAALAAAATDMIQFRPL</sequence>
<organism evidence="1 2">
    <name type="scientific">Dermacentor silvarum</name>
    <name type="common">Tick</name>
    <dbReference type="NCBI Taxonomy" id="543639"/>
    <lineage>
        <taxon>Eukaryota</taxon>
        <taxon>Metazoa</taxon>
        <taxon>Ecdysozoa</taxon>
        <taxon>Arthropoda</taxon>
        <taxon>Chelicerata</taxon>
        <taxon>Arachnida</taxon>
        <taxon>Acari</taxon>
        <taxon>Parasitiformes</taxon>
        <taxon>Ixodida</taxon>
        <taxon>Ixodoidea</taxon>
        <taxon>Ixodidae</taxon>
        <taxon>Rhipicephalinae</taxon>
        <taxon>Dermacentor</taxon>
    </lineage>
</organism>
<proteinExistence type="predicted"/>
<protein>
    <submittedName>
        <fullName evidence="1">Uncharacterized protein</fullName>
    </submittedName>
</protein>
<gene>
    <name evidence="1" type="ORF">HPB49_024007</name>
</gene>
<evidence type="ECO:0000313" key="1">
    <source>
        <dbReference type="EMBL" id="KAH7938470.1"/>
    </source>
</evidence>
<accession>A0ACB8CC86</accession>
<name>A0ACB8CC86_DERSI</name>
<dbReference type="Proteomes" id="UP000821865">
    <property type="component" value="Chromosome 8"/>
</dbReference>